<sequence>MKAVTAIRHPSRMKTRRRSAQPKRRAIDADGIVMSSGMDSVPPSSTSHDVVSFLPPPPSSQFRSVEEEEKNRLQTFKSSLRKAIQNHNPNSKDLGGVPSVIQLLSTEPAVSPNMDGDDLARQLKKLNIKQDSKQQSMIIQDLTTWRKKLEQDNLQLRDRLDLAEDTIRDLKAVKRAKQQEQQQKQQEVVSKRMTSWLKKHVKKLPNRKKDAFQNPAHPGEKTFKVPSSTSKTRVTLLEHHDRRGGLVMEIGKQAKPRLTSSSKKQRASRDCPDPQGHAPSSRNKRPSRLAEQLEALNSSDQMRTRKEVSVSKTIQVSSSDTLSSTTSSGASSSVDPPAV</sequence>
<accession>A0A9N8EGJ9</accession>
<feature type="compositionally biased region" description="Low complexity" evidence="2">
    <location>
        <begin position="317"/>
        <end position="333"/>
    </location>
</feature>
<feature type="region of interest" description="Disordered" evidence="2">
    <location>
        <begin position="200"/>
        <end position="339"/>
    </location>
</feature>
<dbReference type="AlphaFoldDB" id="A0A9N8EGJ9"/>
<comment type="caution">
    <text evidence="3">The sequence shown here is derived from an EMBL/GenBank/DDBJ whole genome shotgun (WGS) entry which is preliminary data.</text>
</comment>
<evidence type="ECO:0000256" key="2">
    <source>
        <dbReference type="SAM" id="MobiDB-lite"/>
    </source>
</evidence>
<gene>
    <name evidence="3" type="ORF">SEMRO_1095_G240710.1</name>
</gene>
<evidence type="ECO:0000313" key="4">
    <source>
        <dbReference type="Proteomes" id="UP001153069"/>
    </source>
</evidence>
<name>A0A9N8EGJ9_9STRA</name>
<proteinExistence type="predicted"/>
<feature type="region of interest" description="Disordered" evidence="2">
    <location>
        <begin position="1"/>
        <end position="64"/>
    </location>
</feature>
<organism evidence="3 4">
    <name type="scientific">Seminavis robusta</name>
    <dbReference type="NCBI Taxonomy" id="568900"/>
    <lineage>
        <taxon>Eukaryota</taxon>
        <taxon>Sar</taxon>
        <taxon>Stramenopiles</taxon>
        <taxon>Ochrophyta</taxon>
        <taxon>Bacillariophyta</taxon>
        <taxon>Bacillariophyceae</taxon>
        <taxon>Bacillariophycidae</taxon>
        <taxon>Naviculales</taxon>
        <taxon>Naviculaceae</taxon>
        <taxon>Seminavis</taxon>
    </lineage>
</organism>
<evidence type="ECO:0000313" key="3">
    <source>
        <dbReference type="EMBL" id="CAB9520353.1"/>
    </source>
</evidence>
<evidence type="ECO:0000256" key="1">
    <source>
        <dbReference type="SAM" id="Coils"/>
    </source>
</evidence>
<reference evidence="3" key="1">
    <citation type="submission" date="2020-06" db="EMBL/GenBank/DDBJ databases">
        <authorList>
            <consortium name="Plant Systems Biology data submission"/>
        </authorList>
    </citation>
    <scope>NUCLEOTIDE SEQUENCE</scope>
    <source>
        <strain evidence="3">D6</strain>
    </source>
</reference>
<feature type="coiled-coil region" evidence="1">
    <location>
        <begin position="146"/>
        <end position="187"/>
    </location>
</feature>
<feature type="compositionally biased region" description="Basic residues" evidence="2">
    <location>
        <begin position="9"/>
        <end position="24"/>
    </location>
</feature>
<protein>
    <submittedName>
        <fullName evidence="3">Uncharacterized protein</fullName>
    </submittedName>
</protein>
<keyword evidence="1" id="KW-0175">Coiled coil</keyword>
<dbReference type="EMBL" id="CAICTM010001093">
    <property type="protein sequence ID" value="CAB9520353.1"/>
    <property type="molecule type" value="Genomic_DNA"/>
</dbReference>
<dbReference type="Proteomes" id="UP001153069">
    <property type="component" value="Unassembled WGS sequence"/>
</dbReference>
<keyword evidence="4" id="KW-1185">Reference proteome</keyword>